<feature type="transmembrane region" description="Helical" evidence="2">
    <location>
        <begin position="237"/>
        <end position="254"/>
    </location>
</feature>
<dbReference type="Proteomes" id="UP000324022">
    <property type="component" value="Unassembled WGS sequence"/>
</dbReference>
<keyword evidence="4" id="KW-1185">Reference proteome</keyword>
<feature type="transmembrane region" description="Helical" evidence="2">
    <location>
        <begin position="266"/>
        <end position="287"/>
    </location>
</feature>
<dbReference type="OrthoDB" id="70588at2759"/>
<feature type="compositionally biased region" description="Low complexity" evidence="1">
    <location>
        <begin position="13"/>
        <end position="24"/>
    </location>
</feature>
<keyword evidence="2" id="KW-0812">Transmembrane</keyword>
<feature type="compositionally biased region" description="Basic and acidic residues" evidence="1">
    <location>
        <begin position="42"/>
        <end position="53"/>
    </location>
</feature>
<feature type="region of interest" description="Disordered" evidence="1">
    <location>
        <begin position="96"/>
        <end position="149"/>
    </location>
</feature>
<dbReference type="AlphaFoldDB" id="A0A5C3EAK1"/>
<feature type="compositionally biased region" description="Low complexity" evidence="1">
    <location>
        <begin position="96"/>
        <end position="105"/>
    </location>
</feature>
<feature type="region of interest" description="Disordered" evidence="1">
    <location>
        <begin position="1"/>
        <end position="54"/>
    </location>
</feature>
<dbReference type="InterPro" id="IPR051499">
    <property type="entry name" value="Phosducin-like_reg"/>
</dbReference>
<evidence type="ECO:0000256" key="2">
    <source>
        <dbReference type="SAM" id="Phobius"/>
    </source>
</evidence>
<dbReference type="PANTHER" id="PTHR46052">
    <property type="entry name" value="PHOSDUCIN-LIKE PROTEIN"/>
    <property type="match status" value="1"/>
</dbReference>
<dbReference type="PANTHER" id="PTHR46052:SF1">
    <property type="entry name" value="PHOSDUCIN-LIKE PROTEIN"/>
    <property type="match status" value="1"/>
</dbReference>
<feature type="compositionally biased region" description="Low complexity" evidence="1">
    <location>
        <begin position="114"/>
        <end position="130"/>
    </location>
</feature>
<feature type="compositionally biased region" description="Acidic residues" evidence="1">
    <location>
        <begin position="26"/>
        <end position="41"/>
    </location>
</feature>
<keyword evidence="2" id="KW-1133">Transmembrane helix</keyword>
<reference evidence="3 4" key="1">
    <citation type="submission" date="2018-03" db="EMBL/GenBank/DDBJ databases">
        <authorList>
            <person name="Guldener U."/>
        </authorList>
    </citation>
    <scope>NUCLEOTIDE SEQUENCE [LARGE SCALE GENOMIC DNA]</scope>
    <source>
        <strain evidence="3 4">NBRC100155</strain>
    </source>
</reference>
<proteinExistence type="predicted"/>
<organism evidence="3 4">
    <name type="scientific">Ustilago trichophora</name>
    <dbReference type="NCBI Taxonomy" id="86804"/>
    <lineage>
        <taxon>Eukaryota</taxon>
        <taxon>Fungi</taxon>
        <taxon>Dikarya</taxon>
        <taxon>Basidiomycota</taxon>
        <taxon>Ustilaginomycotina</taxon>
        <taxon>Ustilaginomycetes</taxon>
        <taxon>Ustilaginales</taxon>
        <taxon>Ustilaginaceae</taxon>
        <taxon>Ustilago</taxon>
    </lineage>
</organism>
<keyword evidence="2" id="KW-0472">Membrane</keyword>
<dbReference type="EMBL" id="OOIN01000013">
    <property type="protein sequence ID" value="SPO26229.1"/>
    <property type="molecule type" value="Genomic_DNA"/>
</dbReference>
<accession>A0A5C3EAK1</accession>
<name>A0A5C3EAK1_9BASI</name>
<protein>
    <submittedName>
        <fullName evidence="3">Uncharacterized protein</fullName>
    </submittedName>
</protein>
<evidence type="ECO:0000313" key="3">
    <source>
        <dbReference type="EMBL" id="SPO26229.1"/>
    </source>
</evidence>
<sequence length="291" mass="32304">MRIPPLPIEKTTSSCPADADASAPNTDDELGSDLPDDDDGADRDLYDHDHDDDGAPILPPAVLVLEQAAIVLRAQQQSAARSASIHATNKRMESLALSSESYSEQLQREKREQAAQLTATTPTATTTSSLISGHNPISSSSSSSSTAVPPPALLPITRPLVADRWFGHLREVDERGYVSAIDNEHADVPLQYPRTKFLQVQAAAIGFGRQTNNDDDDDDEEYDEYNPKTLEILPTVLIYRQGSWLLIWYGWIWIQCGTRVGNRMLGIFWMHMVLWPKVQLVMLLIVLNKGW</sequence>
<evidence type="ECO:0000256" key="1">
    <source>
        <dbReference type="SAM" id="MobiDB-lite"/>
    </source>
</evidence>
<gene>
    <name evidence="3" type="ORF">UTRI_02505</name>
</gene>
<evidence type="ECO:0000313" key="4">
    <source>
        <dbReference type="Proteomes" id="UP000324022"/>
    </source>
</evidence>